<organism evidence="12">
    <name type="scientific">Melampsora larici-populina (strain 98AG31 / pathotype 3-4-7)</name>
    <name type="common">Poplar leaf rust fungus</name>
    <dbReference type="NCBI Taxonomy" id="747676"/>
    <lineage>
        <taxon>Eukaryota</taxon>
        <taxon>Fungi</taxon>
        <taxon>Dikarya</taxon>
        <taxon>Basidiomycota</taxon>
        <taxon>Pucciniomycotina</taxon>
        <taxon>Pucciniomycetes</taxon>
        <taxon>Pucciniales</taxon>
        <taxon>Melampsoraceae</taxon>
        <taxon>Melampsora</taxon>
    </lineage>
</organism>
<keyword evidence="3" id="KW-0589">Pheromone response</keyword>
<dbReference type="KEGG" id="mlr:MELLADRAFT_123740"/>
<evidence type="ECO:0000256" key="1">
    <source>
        <dbReference type="ARBA" id="ARBA00004141"/>
    </source>
</evidence>
<dbReference type="PANTHER" id="PTHR28097">
    <property type="entry name" value="PHEROMONE A FACTOR RECEPTOR"/>
    <property type="match status" value="1"/>
</dbReference>
<evidence type="ECO:0000256" key="10">
    <source>
        <dbReference type="SAM" id="Phobius"/>
    </source>
</evidence>
<evidence type="ECO:0000256" key="4">
    <source>
        <dbReference type="ARBA" id="ARBA00022692"/>
    </source>
</evidence>
<feature type="transmembrane region" description="Helical" evidence="10">
    <location>
        <begin position="115"/>
        <end position="138"/>
    </location>
</feature>
<proteinExistence type="inferred from homology"/>
<dbReference type="Pfam" id="PF02076">
    <property type="entry name" value="STE3"/>
    <property type="match status" value="1"/>
</dbReference>
<keyword evidence="5 10" id="KW-1133">Transmembrane helix</keyword>
<feature type="transmembrane region" description="Helical" evidence="10">
    <location>
        <begin position="75"/>
        <end position="95"/>
    </location>
</feature>
<name>F4SC88_MELLP</name>
<keyword evidence="8 11" id="KW-0675">Receptor</keyword>
<keyword evidence="9" id="KW-0807">Transducer</keyword>
<dbReference type="VEuPathDB" id="FungiDB:MELLADRAFT_123740"/>
<gene>
    <name evidence="11" type="primary">MlpSTE3.3</name>
    <name evidence="11" type="ORF">MELLADRAFT_123740</name>
</gene>
<feature type="transmembrane region" description="Helical" evidence="10">
    <location>
        <begin position="158"/>
        <end position="185"/>
    </location>
</feature>
<feature type="transmembrane region" description="Helical" evidence="10">
    <location>
        <begin position="271"/>
        <end position="294"/>
    </location>
</feature>
<accession>F4SC88</accession>
<dbReference type="GeneID" id="18926454"/>
<dbReference type="OrthoDB" id="2874149at2759"/>
<dbReference type="PANTHER" id="PTHR28097:SF1">
    <property type="entry name" value="PHEROMONE A FACTOR RECEPTOR"/>
    <property type="match status" value="1"/>
</dbReference>
<sequence>MPSTAFILYLLLSFLCSLINVVPTVSHMLQGHSGPACFGIWVVVLNALAFINGILWPHDAIDRAPIFCDISAKAVGLIGPLGLLISNWCIIRYLAHIVTPNKALECRETARRRMVADYSMSFGIPALIGLASLIVQVSRYQVYKLVGCSNVSALTWPGIFIVLMWSPILCGVSCGYSVYVLYWLIRQHTNLKALVAKSQTPLNLSRFVRMCALAATYLCISAPVTILGTITTVYDTGPYVPWTSWQTIHNDDNKLSDVRQNPLYELKSRDWVFVTSGSTVFIFFSFASESIIIYKRLVSLIRLDRLGKWVRPDRFLRGTLNKADGVKKVQFPAPLDHDHSINHPACPLRPFPAECPFIELNSHMCVSGVRDDNHVSVKQEHTLLCS</sequence>
<dbReference type="InParanoid" id="F4SC88"/>
<feature type="transmembrane region" description="Helical" evidence="10">
    <location>
        <begin position="37"/>
        <end position="55"/>
    </location>
</feature>
<dbReference type="CDD" id="cd14966">
    <property type="entry name" value="7tmD_STE3"/>
    <property type="match status" value="1"/>
</dbReference>
<dbReference type="AlphaFoldDB" id="F4SC88"/>
<keyword evidence="4 10" id="KW-0812">Transmembrane</keyword>
<reference evidence="12" key="1">
    <citation type="journal article" date="2011" name="Proc. Natl. Acad. Sci. U.S.A.">
        <title>Obligate biotrophy features unraveled by the genomic analysis of rust fungi.</title>
        <authorList>
            <person name="Duplessis S."/>
            <person name="Cuomo C.A."/>
            <person name="Lin Y.-C."/>
            <person name="Aerts A."/>
            <person name="Tisserant E."/>
            <person name="Veneault-Fourrey C."/>
            <person name="Joly D.L."/>
            <person name="Hacquard S."/>
            <person name="Amselem J."/>
            <person name="Cantarel B.L."/>
            <person name="Chiu R."/>
            <person name="Coutinho P.M."/>
            <person name="Feau N."/>
            <person name="Field M."/>
            <person name="Frey P."/>
            <person name="Gelhaye E."/>
            <person name="Goldberg J."/>
            <person name="Grabherr M.G."/>
            <person name="Kodira C.D."/>
            <person name="Kohler A."/>
            <person name="Kuees U."/>
            <person name="Lindquist E.A."/>
            <person name="Lucas S.M."/>
            <person name="Mago R."/>
            <person name="Mauceli E."/>
            <person name="Morin E."/>
            <person name="Murat C."/>
            <person name="Pangilinan J.L."/>
            <person name="Park R."/>
            <person name="Pearson M."/>
            <person name="Quesneville H."/>
            <person name="Rouhier N."/>
            <person name="Sakthikumar S."/>
            <person name="Salamov A.A."/>
            <person name="Schmutz J."/>
            <person name="Selles B."/>
            <person name="Shapiro H."/>
            <person name="Tanguay P."/>
            <person name="Tuskan G.A."/>
            <person name="Henrissat B."/>
            <person name="Van de Peer Y."/>
            <person name="Rouze P."/>
            <person name="Ellis J.G."/>
            <person name="Dodds P.N."/>
            <person name="Schein J.E."/>
            <person name="Zhong S."/>
            <person name="Hamelin R.C."/>
            <person name="Grigoriev I.V."/>
            <person name="Szabo L.J."/>
            <person name="Martin F."/>
        </authorList>
    </citation>
    <scope>NUCLEOTIDE SEQUENCE [LARGE SCALE GENOMIC DNA]</scope>
    <source>
        <strain evidence="12">98AG31 / pathotype 3-4-7</strain>
    </source>
</reference>
<dbReference type="GO" id="GO:0005886">
    <property type="term" value="C:plasma membrane"/>
    <property type="evidence" value="ECO:0007669"/>
    <property type="project" value="TreeGrafter"/>
</dbReference>
<keyword evidence="12" id="KW-1185">Reference proteome</keyword>
<protein>
    <submittedName>
        <fullName evidence="11">Mating type STE3 pheromone receptor</fullName>
    </submittedName>
</protein>
<evidence type="ECO:0000256" key="3">
    <source>
        <dbReference type="ARBA" id="ARBA00022507"/>
    </source>
</evidence>
<dbReference type="RefSeq" id="XP_007418988.1">
    <property type="nucleotide sequence ID" value="XM_007418926.1"/>
</dbReference>
<evidence type="ECO:0000313" key="11">
    <source>
        <dbReference type="EMBL" id="EGF97739.1"/>
    </source>
</evidence>
<dbReference type="Proteomes" id="UP000001072">
    <property type="component" value="Unassembled WGS sequence"/>
</dbReference>
<evidence type="ECO:0000256" key="2">
    <source>
        <dbReference type="ARBA" id="ARBA00011085"/>
    </source>
</evidence>
<dbReference type="EMBL" id="GL883202">
    <property type="protein sequence ID" value="EGF97739.1"/>
    <property type="molecule type" value="Genomic_DNA"/>
</dbReference>
<evidence type="ECO:0000256" key="8">
    <source>
        <dbReference type="ARBA" id="ARBA00023170"/>
    </source>
</evidence>
<feature type="transmembrane region" description="Helical" evidence="10">
    <location>
        <begin position="6"/>
        <end position="25"/>
    </location>
</feature>
<keyword evidence="6" id="KW-0297">G-protein coupled receptor</keyword>
<evidence type="ECO:0000256" key="7">
    <source>
        <dbReference type="ARBA" id="ARBA00023136"/>
    </source>
</evidence>
<dbReference type="GO" id="GO:0004932">
    <property type="term" value="F:mating-type factor pheromone receptor activity"/>
    <property type="evidence" value="ECO:0007669"/>
    <property type="project" value="InterPro"/>
</dbReference>
<evidence type="ECO:0000256" key="6">
    <source>
        <dbReference type="ARBA" id="ARBA00023040"/>
    </source>
</evidence>
<feature type="transmembrane region" description="Helical" evidence="10">
    <location>
        <begin position="206"/>
        <end position="234"/>
    </location>
</feature>
<evidence type="ECO:0000256" key="9">
    <source>
        <dbReference type="ARBA" id="ARBA00023224"/>
    </source>
</evidence>
<keyword evidence="7 10" id="KW-0472">Membrane</keyword>
<evidence type="ECO:0000313" key="12">
    <source>
        <dbReference type="Proteomes" id="UP000001072"/>
    </source>
</evidence>
<dbReference type="eggNOG" id="ENOG502S44N">
    <property type="taxonomic scope" value="Eukaryota"/>
</dbReference>
<comment type="similarity">
    <text evidence="2">Belongs to the G-protein coupled receptor 4 family.</text>
</comment>
<dbReference type="InterPro" id="IPR001499">
    <property type="entry name" value="GPCR_STE3"/>
</dbReference>
<dbReference type="HOGENOM" id="CLU_027592_5_1_1"/>
<dbReference type="GO" id="GO:0000750">
    <property type="term" value="P:pheromone-dependent signal transduction involved in conjugation with cellular fusion"/>
    <property type="evidence" value="ECO:0007669"/>
    <property type="project" value="TreeGrafter"/>
</dbReference>
<evidence type="ECO:0000256" key="5">
    <source>
        <dbReference type="ARBA" id="ARBA00022989"/>
    </source>
</evidence>
<dbReference type="PRINTS" id="PR00899">
    <property type="entry name" value="GPCRSTE3"/>
</dbReference>
<comment type="subcellular location">
    <subcellularLocation>
        <location evidence="1">Membrane</location>
        <topology evidence="1">Multi-pass membrane protein</topology>
    </subcellularLocation>
</comment>